<evidence type="ECO:0000256" key="1">
    <source>
        <dbReference type="SAM" id="MobiDB-lite"/>
    </source>
</evidence>
<dbReference type="SUPFAM" id="SSF52833">
    <property type="entry name" value="Thioredoxin-like"/>
    <property type="match status" value="1"/>
</dbReference>
<accession>A0A6B0GPM3</accession>
<reference evidence="3 4" key="1">
    <citation type="submission" date="2019-12" db="EMBL/GenBank/DDBJ databases">
        <title>Halocatena pleomorpha gen. nov. sp. nov., an extremely halophilic archaeon of family Halobacteriaceae isolated from saltpan soil.</title>
        <authorList>
            <person name="Pal Y."/>
            <person name="Verma A."/>
            <person name="Krishnamurthi S."/>
            <person name="Kumar P."/>
        </authorList>
    </citation>
    <scope>NUCLEOTIDE SEQUENCE [LARGE SCALE GENOMIC DNA]</scope>
    <source>
        <strain evidence="3 4">JCM 16495</strain>
    </source>
</reference>
<feature type="compositionally biased region" description="Low complexity" evidence="1">
    <location>
        <begin position="1"/>
        <end position="17"/>
    </location>
</feature>
<dbReference type="EMBL" id="WSZK01000040">
    <property type="protein sequence ID" value="MWG36782.1"/>
    <property type="molecule type" value="Genomic_DNA"/>
</dbReference>
<dbReference type="AlphaFoldDB" id="A0A6B0GPM3"/>
<dbReference type="OrthoDB" id="304286at2157"/>
<proteinExistence type="predicted"/>
<evidence type="ECO:0000259" key="2">
    <source>
        <dbReference type="PROSITE" id="PS51352"/>
    </source>
</evidence>
<organism evidence="3 4">
    <name type="scientific">Halomarina oriensis</name>
    <dbReference type="NCBI Taxonomy" id="671145"/>
    <lineage>
        <taxon>Archaea</taxon>
        <taxon>Methanobacteriati</taxon>
        <taxon>Methanobacteriota</taxon>
        <taxon>Stenosarchaea group</taxon>
        <taxon>Halobacteria</taxon>
        <taxon>Halobacteriales</taxon>
        <taxon>Natronomonadaceae</taxon>
        <taxon>Halomarina</taxon>
    </lineage>
</organism>
<dbReference type="Proteomes" id="UP000451471">
    <property type="component" value="Unassembled WGS sequence"/>
</dbReference>
<protein>
    <submittedName>
        <fullName evidence="3">Thioredoxin</fullName>
    </submittedName>
</protein>
<sequence length="236" mass="25405">MSGDDSPTTADTDAGPTDAERLLDTLVDEGVVRERADGTLVCSEGYDATHDVYHDTYGDASEELFERTVAEVFDLPPEAAAERIEQEGVTRTHLVTYLAVKSELDGSYTRGELARMATMVEDLSPDSPVPDGVERLDDESYEAFLAEHDRAVVTVWKHHCEPCRAVKSDLDAVLDAIPDGVAVGGVDGVACPAFRRRADVNVAPALVVFADGDGVETLTGRFVPEQVTAACDRAFD</sequence>
<dbReference type="InterPro" id="IPR036249">
    <property type="entry name" value="Thioredoxin-like_sf"/>
</dbReference>
<evidence type="ECO:0000313" key="3">
    <source>
        <dbReference type="EMBL" id="MWG36782.1"/>
    </source>
</evidence>
<feature type="domain" description="Thioredoxin" evidence="2">
    <location>
        <begin position="108"/>
        <end position="236"/>
    </location>
</feature>
<comment type="caution">
    <text evidence="3">The sequence shown here is derived from an EMBL/GenBank/DDBJ whole genome shotgun (WGS) entry which is preliminary data.</text>
</comment>
<dbReference type="Gene3D" id="3.40.30.10">
    <property type="entry name" value="Glutaredoxin"/>
    <property type="match status" value="1"/>
</dbReference>
<keyword evidence="4" id="KW-1185">Reference proteome</keyword>
<dbReference type="Pfam" id="PF00085">
    <property type="entry name" value="Thioredoxin"/>
    <property type="match status" value="1"/>
</dbReference>
<feature type="region of interest" description="Disordered" evidence="1">
    <location>
        <begin position="1"/>
        <end position="20"/>
    </location>
</feature>
<dbReference type="RefSeq" id="WP_158206433.1">
    <property type="nucleotide sequence ID" value="NZ_WSZK01000040.1"/>
</dbReference>
<gene>
    <name evidence="3" type="ORF">GQS65_20220</name>
</gene>
<evidence type="ECO:0000313" key="4">
    <source>
        <dbReference type="Proteomes" id="UP000451471"/>
    </source>
</evidence>
<name>A0A6B0GPM3_9EURY</name>
<dbReference type="InterPro" id="IPR013766">
    <property type="entry name" value="Thioredoxin_domain"/>
</dbReference>
<dbReference type="PROSITE" id="PS51352">
    <property type="entry name" value="THIOREDOXIN_2"/>
    <property type="match status" value="1"/>
</dbReference>